<feature type="compositionally biased region" description="Polar residues" evidence="1">
    <location>
        <begin position="228"/>
        <end position="243"/>
    </location>
</feature>
<feature type="compositionally biased region" description="Polar residues" evidence="1">
    <location>
        <begin position="194"/>
        <end position="219"/>
    </location>
</feature>
<reference evidence="3" key="1">
    <citation type="submission" date="2024-04" db="EMBL/GenBank/DDBJ databases">
        <title>Salinicola lusitanus LLJ914,a marine bacterium isolated from the Okinawa Trough.</title>
        <authorList>
            <person name="Li J."/>
        </authorList>
    </citation>
    <scope>NUCLEOTIDE SEQUENCE [LARGE SCALE GENOMIC DNA]</scope>
</reference>
<feature type="compositionally biased region" description="Basic and acidic residues" evidence="1">
    <location>
        <begin position="336"/>
        <end position="345"/>
    </location>
</feature>
<feature type="region of interest" description="Disordered" evidence="1">
    <location>
        <begin position="189"/>
        <end position="268"/>
    </location>
</feature>
<protein>
    <submittedName>
        <fullName evidence="2">Uncharacterized protein</fullName>
    </submittedName>
</protein>
<dbReference type="Proteomes" id="UP001460270">
    <property type="component" value="Unassembled WGS sequence"/>
</dbReference>
<sequence length="345" mass="37351">MLSAAGQITHNALLQDELPQGSGEGLKWTLSCLCHRRGNLTPQHASSTSSSIHRHGNCILTITTVTTPRARRRGNITTQSRVPLLRAVLKLKFVLVFVCQSGANSANGGFGVPGRHSVSVEVQLQRQRLEERDAFNQTQRQYSSLPRGKTQRQYSSLPRGEEAEAVQLTAQAAEETAELRVSGLVDKAFPPGESFQSAKDNPRYSSYQGPRNLQTTGRTNPIPGLQTAGRSSSGFQTTGRTNPSSGLQTSGRSSSGLQTSGRSNGYAGRSNGFASLNVNARVLLEAQELLRQEQRRREQEEAGFTGSSSNPASPKGPLRQDVPPSPSQLVRLNRLGSEKGRPFFS</sequence>
<comment type="caution">
    <text evidence="2">The sequence shown here is derived from an EMBL/GenBank/DDBJ whole genome shotgun (WGS) entry which is preliminary data.</text>
</comment>
<proteinExistence type="predicted"/>
<name>A0AAW0N0E4_9GOBI</name>
<keyword evidence="3" id="KW-1185">Reference proteome</keyword>
<dbReference type="AlphaFoldDB" id="A0AAW0N0E4"/>
<dbReference type="EMBL" id="JBBPFD010000019">
    <property type="protein sequence ID" value="KAK7886176.1"/>
    <property type="molecule type" value="Genomic_DNA"/>
</dbReference>
<evidence type="ECO:0000313" key="3">
    <source>
        <dbReference type="Proteomes" id="UP001460270"/>
    </source>
</evidence>
<feature type="compositionally biased region" description="Basic and acidic residues" evidence="1">
    <location>
        <begin position="291"/>
        <end position="300"/>
    </location>
</feature>
<evidence type="ECO:0000313" key="2">
    <source>
        <dbReference type="EMBL" id="KAK7886176.1"/>
    </source>
</evidence>
<accession>A0AAW0N0E4</accession>
<gene>
    <name evidence="2" type="ORF">WMY93_025797</name>
</gene>
<feature type="region of interest" description="Disordered" evidence="1">
    <location>
        <begin position="134"/>
        <end position="162"/>
    </location>
</feature>
<feature type="compositionally biased region" description="Polar residues" evidence="1">
    <location>
        <begin position="135"/>
        <end position="144"/>
    </location>
</feature>
<organism evidence="2 3">
    <name type="scientific">Mugilogobius chulae</name>
    <name type="common">yellowstripe goby</name>
    <dbReference type="NCBI Taxonomy" id="88201"/>
    <lineage>
        <taxon>Eukaryota</taxon>
        <taxon>Metazoa</taxon>
        <taxon>Chordata</taxon>
        <taxon>Craniata</taxon>
        <taxon>Vertebrata</taxon>
        <taxon>Euteleostomi</taxon>
        <taxon>Actinopterygii</taxon>
        <taxon>Neopterygii</taxon>
        <taxon>Teleostei</taxon>
        <taxon>Neoteleostei</taxon>
        <taxon>Acanthomorphata</taxon>
        <taxon>Gobiaria</taxon>
        <taxon>Gobiiformes</taxon>
        <taxon>Gobioidei</taxon>
        <taxon>Gobiidae</taxon>
        <taxon>Gobionellinae</taxon>
        <taxon>Mugilogobius</taxon>
    </lineage>
</organism>
<feature type="region of interest" description="Disordered" evidence="1">
    <location>
        <begin position="291"/>
        <end position="345"/>
    </location>
</feature>
<feature type="compositionally biased region" description="Low complexity" evidence="1">
    <location>
        <begin position="244"/>
        <end position="263"/>
    </location>
</feature>
<evidence type="ECO:0000256" key="1">
    <source>
        <dbReference type="SAM" id="MobiDB-lite"/>
    </source>
</evidence>